<comment type="caution">
    <text evidence="2">The sequence shown here is derived from an EMBL/GenBank/DDBJ whole genome shotgun (WGS) entry which is preliminary data.</text>
</comment>
<dbReference type="EMBL" id="JAYMGO010000014">
    <property type="protein sequence ID" value="KAL1261260.1"/>
    <property type="molecule type" value="Genomic_DNA"/>
</dbReference>
<keyword evidence="3" id="KW-1185">Reference proteome</keyword>
<gene>
    <name evidence="2" type="ORF">QQF64_006525</name>
</gene>
<evidence type="ECO:0000313" key="2">
    <source>
        <dbReference type="EMBL" id="KAL1261260.1"/>
    </source>
</evidence>
<accession>A0ABR3M813</accession>
<protein>
    <submittedName>
        <fullName evidence="2">Uncharacterized protein</fullName>
    </submittedName>
</protein>
<evidence type="ECO:0000256" key="1">
    <source>
        <dbReference type="SAM" id="MobiDB-lite"/>
    </source>
</evidence>
<organism evidence="2 3">
    <name type="scientific">Cirrhinus molitorella</name>
    <name type="common">mud carp</name>
    <dbReference type="NCBI Taxonomy" id="172907"/>
    <lineage>
        <taxon>Eukaryota</taxon>
        <taxon>Metazoa</taxon>
        <taxon>Chordata</taxon>
        <taxon>Craniata</taxon>
        <taxon>Vertebrata</taxon>
        <taxon>Euteleostomi</taxon>
        <taxon>Actinopterygii</taxon>
        <taxon>Neopterygii</taxon>
        <taxon>Teleostei</taxon>
        <taxon>Ostariophysi</taxon>
        <taxon>Cypriniformes</taxon>
        <taxon>Cyprinidae</taxon>
        <taxon>Labeoninae</taxon>
        <taxon>Labeonini</taxon>
        <taxon>Cirrhinus</taxon>
    </lineage>
</organism>
<evidence type="ECO:0000313" key="3">
    <source>
        <dbReference type="Proteomes" id="UP001558613"/>
    </source>
</evidence>
<dbReference type="Proteomes" id="UP001558613">
    <property type="component" value="Unassembled WGS sequence"/>
</dbReference>
<reference evidence="2 3" key="1">
    <citation type="submission" date="2023-09" db="EMBL/GenBank/DDBJ databases">
        <authorList>
            <person name="Wang M."/>
        </authorList>
    </citation>
    <scope>NUCLEOTIDE SEQUENCE [LARGE SCALE GENOMIC DNA]</scope>
    <source>
        <strain evidence="2">GT-2023</strain>
        <tissue evidence="2">Liver</tissue>
    </source>
</reference>
<name>A0ABR3M813_9TELE</name>
<feature type="region of interest" description="Disordered" evidence="1">
    <location>
        <begin position="97"/>
        <end position="125"/>
    </location>
</feature>
<sequence length="125" mass="13573">MLWGQTVLAYQNAPQIPVSHRSTPACEGFSNVSAQQWLLRADRWGLIPSFCSKRPQRDDGTRFGEMSLQLRLHLPSLSLPISSSSIDGCQRCAEPALPSPANRAKVSAPRIIIADRPPSPPAADG</sequence>
<proteinExistence type="predicted"/>